<dbReference type="Gene3D" id="2.60.40.1120">
    <property type="entry name" value="Carboxypeptidase-like, regulatory domain"/>
    <property type="match status" value="1"/>
</dbReference>
<keyword evidence="1" id="KW-0812">Transmembrane</keyword>
<feature type="chain" id="PRO_5011287893" description="TonB-dependent receptor plug domain-containing protein" evidence="2">
    <location>
        <begin position="21"/>
        <end position="313"/>
    </location>
</feature>
<dbReference type="SUPFAM" id="SSF56935">
    <property type="entry name" value="Porins"/>
    <property type="match status" value="1"/>
</dbReference>
<dbReference type="PANTHER" id="PTHR40980">
    <property type="entry name" value="PLUG DOMAIN-CONTAINING PROTEIN"/>
    <property type="match status" value="1"/>
</dbReference>
<evidence type="ECO:0000259" key="3">
    <source>
        <dbReference type="Pfam" id="PF07715"/>
    </source>
</evidence>
<keyword evidence="2" id="KW-0732">Signal</keyword>
<dbReference type="Gene3D" id="2.170.130.10">
    <property type="entry name" value="TonB-dependent receptor, plug domain"/>
    <property type="match status" value="1"/>
</dbReference>
<dbReference type="EMBL" id="JASZ02000004">
    <property type="protein sequence ID" value="OWK98895.1"/>
    <property type="molecule type" value="Genomic_DNA"/>
</dbReference>
<dbReference type="Pfam" id="PF07715">
    <property type="entry name" value="Plug"/>
    <property type="match status" value="1"/>
</dbReference>
<dbReference type="PROSITE" id="PS52016">
    <property type="entry name" value="TONB_DEPENDENT_REC_3"/>
    <property type="match status" value="1"/>
</dbReference>
<proteinExistence type="inferred from homology"/>
<dbReference type="InterPro" id="IPR037066">
    <property type="entry name" value="Plug_dom_sf"/>
</dbReference>
<dbReference type="InterPro" id="IPR008969">
    <property type="entry name" value="CarboxyPept-like_regulatory"/>
</dbReference>
<dbReference type="AlphaFoldDB" id="A0A246BB58"/>
<organism evidence="4 5">
    <name type="scientific">Kaistella haifensis DSM 19056</name>
    <dbReference type="NCBI Taxonomy" id="1450526"/>
    <lineage>
        <taxon>Bacteria</taxon>
        <taxon>Pseudomonadati</taxon>
        <taxon>Bacteroidota</taxon>
        <taxon>Flavobacteriia</taxon>
        <taxon>Flavobacteriales</taxon>
        <taxon>Weeksellaceae</taxon>
        <taxon>Chryseobacterium group</taxon>
        <taxon>Kaistella</taxon>
    </lineage>
</organism>
<evidence type="ECO:0000256" key="1">
    <source>
        <dbReference type="PROSITE-ProRule" id="PRU01360"/>
    </source>
</evidence>
<reference evidence="4 5" key="1">
    <citation type="submission" date="2017-05" db="EMBL/GenBank/DDBJ databases">
        <title>Genome of Chryseobacterium haifense.</title>
        <authorList>
            <person name="Newman J.D."/>
        </authorList>
    </citation>
    <scope>NUCLEOTIDE SEQUENCE [LARGE SCALE GENOMIC DNA]</scope>
    <source>
        <strain evidence="4 5">DSM 19056</strain>
    </source>
</reference>
<keyword evidence="1" id="KW-0813">Transport</keyword>
<dbReference type="InterPro" id="IPR012910">
    <property type="entry name" value="Plug_dom"/>
</dbReference>
<dbReference type="SUPFAM" id="SSF49464">
    <property type="entry name" value="Carboxypeptidase regulatory domain-like"/>
    <property type="match status" value="1"/>
</dbReference>
<gene>
    <name evidence="4" type="ORF">AP75_03305</name>
</gene>
<dbReference type="Pfam" id="PF13715">
    <property type="entry name" value="CarbopepD_reg_2"/>
    <property type="match status" value="1"/>
</dbReference>
<dbReference type="PANTHER" id="PTHR40980:SF4">
    <property type="entry name" value="TONB-DEPENDENT RECEPTOR-LIKE BETA-BARREL DOMAIN-CONTAINING PROTEIN"/>
    <property type="match status" value="1"/>
</dbReference>
<dbReference type="GO" id="GO:0009279">
    <property type="term" value="C:cell outer membrane"/>
    <property type="evidence" value="ECO:0007669"/>
    <property type="project" value="UniProtKB-SubCell"/>
</dbReference>
<evidence type="ECO:0000313" key="5">
    <source>
        <dbReference type="Proteomes" id="UP000197587"/>
    </source>
</evidence>
<name>A0A246BB58_9FLAO</name>
<comment type="caution">
    <text evidence="4">The sequence shown here is derived from an EMBL/GenBank/DDBJ whole genome shotgun (WGS) entry which is preliminary data.</text>
</comment>
<comment type="subcellular location">
    <subcellularLocation>
        <location evidence="1">Cell outer membrane</location>
        <topology evidence="1">Multi-pass membrane protein</topology>
    </subcellularLocation>
</comment>
<keyword evidence="1" id="KW-0998">Cell outer membrane</keyword>
<dbReference type="Proteomes" id="UP000197587">
    <property type="component" value="Unassembled WGS sequence"/>
</dbReference>
<feature type="domain" description="TonB-dependent receptor plug" evidence="3">
    <location>
        <begin position="130"/>
        <end position="231"/>
    </location>
</feature>
<comment type="similarity">
    <text evidence="1">Belongs to the TonB-dependent receptor family.</text>
</comment>
<feature type="signal peptide" evidence="2">
    <location>
        <begin position="1"/>
        <end position="20"/>
    </location>
</feature>
<accession>A0A246BB58</accession>
<keyword evidence="1" id="KW-1134">Transmembrane beta strand</keyword>
<keyword evidence="1" id="KW-0472">Membrane</keyword>
<evidence type="ECO:0000313" key="4">
    <source>
        <dbReference type="EMBL" id="OWK98895.1"/>
    </source>
</evidence>
<protein>
    <recommendedName>
        <fullName evidence="3">TonB-dependent receptor plug domain-containing protein</fullName>
    </recommendedName>
</protein>
<keyword evidence="5" id="KW-1185">Reference proteome</keyword>
<sequence length="313" mass="33915">MKLKYLFVSLTSIVSVWSYAQSGVIAGKIVDESNLFSLPGATIKIENSNRTTISNQNGSYEFLNLPVGTYTVYVDYIGYTSGSKQIVVTQNQTSSADFQLKARFQDIKEVVVLGDYLRGQAKAMNQQKTNANITNIISADQIGRFPDANVGDALKRVPGITMQNDQGEARNIIIRGLAPHLNSVTLNGDRIPSAEGDNRNVQMDLIPSDMISTIQVNKTLTSDMDADAIGGSVNLILRAAPNKERISATLAGGYSPIREHGNYTSGFVYGNRFLNSKLGAVLSASYNNNTFGSDNIEAEWALGDGDQPYVVVP</sequence>
<dbReference type="InterPro" id="IPR039426">
    <property type="entry name" value="TonB-dep_rcpt-like"/>
</dbReference>
<evidence type="ECO:0000256" key="2">
    <source>
        <dbReference type="SAM" id="SignalP"/>
    </source>
</evidence>